<evidence type="ECO:0000256" key="4">
    <source>
        <dbReference type="ARBA" id="ARBA00022989"/>
    </source>
</evidence>
<proteinExistence type="predicted"/>
<gene>
    <name evidence="8" type="ORF">FB559_8736</name>
</gene>
<accession>A0A543BTG3</accession>
<evidence type="ECO:0000256" key="3">
    <source>
        <dbReference type="ARBA" id="ARBA00022692"/>
    </source>
</evidence>
<feature type="transmembrane region" description="Helical" evidence="6">
    <location>
        <begin position="150"/>
        <end position="170"/>
    </location>
</feature>
<dbReference type="PROSITE" id="PS00217">
    <property type="entry name" value="SUGAR_TRANSPORT_2"/>
    <property type="match status" value="1"/>
</dbReference>
<dbReference type="InterPro" id="IPR005828">
    <property type="entry name" value="MFS_sugar_transport-like"/>
</dbReference>
<keyword evidence="4 6" id="KW-1133">Transmembrane helix</keyword>
<feature type="transmembrane region" description="Helical" evidence="6">
    <location>
        <begin position="182"/>
        <end position="200"/>
    </location>
</feature>
<dbReference type="Pfam" id="PF00083">
    <property type="entry name" value="Sugar_tr"/>
    <property type="match status" value="1"/>
</dbReference>
<name>A0A543BTG3_9ACTN</name>
<feature type="transmembrane region" description="Helical" evidence="6">
    <location>
        <begin position="388"/>
        <end position="409"/>
    </location>
</feature>
<dbReference type="Gene3D" id="1.20.1250.20">
    <property type="entry name" value="MFS general substrate transporter like domains"/>
    <property type="match status" value="1"/>
</dbReference>
<dbReference type="InterPro" id="IPR005829">
    <property type="entry name" value="Sugar_transporter_CS"/>
</dbReference>
<feature type="transmembrane region" description="Helical" evidence="6">
    <location>
        <begin position="266"/>
        <end position="283"/>
    </location>
</feature>
<evidence type="ECO:0000256" key="5">
    <source>
        <dbReference type="ARBA" id="ARBA00023136"/>
    </source>
</evidence>
<feature type="transmembrane region" description="Helical" evidence="6">
    <location>
        <begin position="117"/>
        <end position="138"/>
    </location>
</feature>
<feature type="transmembrane region" description="Helical" evidence="6">
    <location>
        <begin position="415"/>
        <end position="438"/>
    </location>
</feature>
<sequence length="468" mass="50238">MAPDPTERKITARLDRLPMTRWHWALIVVVGLGSFFDLYEVFLGGVLGAVLTDEWQLSTNEKSLVIASAFIGMFVGAIAFGIAADRFGRRRMFLLNLGLYSLFSLLTALAPDLATFLVLRFLCGLALGAELTLVDTYLSEFLPRLGRGRYIACAYTIGFCGVPVAAFLGGRFVADEHLLIDGWRWLLIFGAFGALVVWILRSRLPESPRWLLAQGRAEEAEAIVAGAESAVRGPLPPVPDIAETRDEPAERLTLARMFSGEYRRRTVMLWIFQILQTVGYYGFGSLAPVVLHAKGFDVVQSLGYAAISFLGYPIGSAASIPIIERVERKWLIVGSALVMGAGGMVFGYARDAALIVTAGFVLTCASNVFSNGFHTYQAEIFPTRIRSSAISIAYSLSRATSAALPFVALNALDHLGAGTVFTGSAVILVILCLDVAILGPRSTGRSLETVVQTGAPQPGGSSGAPSSG</sequence>
<protein>
    <submittedName>
        <fullName evidence="8">Putative MFS transporter</fullName>
    </submittedName>
</protein>
<dbReference type="AlphaFoldDB" id="A0A543BTG3"/>
<comment type="caution">
    <text evidence="8">The sequence shown here is derived from an EMBL/GenBank/DDBJ whole genome shotgun (WGS) entry which is preliminary data.</text>
</comment>
<feature type="transmembrane region" description="Helical" evidence="6">
    <location>
        <begin position="303"/>
        <end position="323"/>
    </location>
</feature>
<dbReference type="PANTHER" id="PTHR23511">
    <property type="entry name" value="SYNAPTIC VESICLE GLYCOPROTEIN 2"/>
    <property type="match status" value="1"/>
</dbReference>
<keyword evidence="3 6" id="KW-0812">Transmembrane</keyword>
<comment type="subcellular location">
    <subcellularLocation>
        <location evidence="1">Cell membrane</location>
        <topology evidence="1">Multi-pass membrane protein</topology>
    </subcellularLocation>
</comment>
<evidence type="ECO:0000256" key="2">
    <source>
        <dbReference type="ARBA" id="ARBA00022448"/>
    </source>
</evidence>
<dbReference type="GO" id="GO:0022857">
    <property type="term" value="F:transmembrane transporter activity"/>
    <property type="evidence" value="ECO:0007669"/>
    <property type="project" value="InterPro"/>
</dbReference>
<feature type="transmembrane region" description="Helical" evidence="6">
    <location>
        <begin position="93"/>
        <end position="111"/>
    </location>
</feature>
<evidence type="ECO:0000313" key="9">
    <source>
        <dbReference type="Proteomes" id="UP000316096"/>
    </source>
</evidence>
<keyword evidence="9" id="KW-1185">Reference proteome</keyword>
<feature type="transmembrane region" description="Helical" evidence="6">
    <location>
        <begin position="355"/>
        <end position="376"/>
    </location>
</feature>
<dbReference type="EMBL" id="VFOZ01000003">
    <property type="protein sequence ID" value="TQL88119.1"/>
    <property type="molecule type" value="Genomic_DNA"/>
</dbReference>
<dbReference type="GO" id="GO:0005886">
    <property type="term" value="C:plasma membrane"/>
    <property type="evidence" value="ECO:0007669"/>
    <property type="project" value="UniProtKB-SubCell"/>
</dbReference>
<reference evidence="8 9" key="1">
    <citation type="submission" date="2019-06" db="EMBL/GenBank/DDBJ databases">
        <title>Sequencing the genomes of 1000 actinobacteria strains.</title>
        <authorList>
            <person name="Klenk H.-P."/>
        </authorList>
    </citation>
    <scope>NUCLEOTIDE SEQUENCE [LARGE SCALE GENOMIC DNA]</scope>
    <source>
        <strain evidence="8 9">DSM 102200</strain>
    </source>
</reference>
<dbReference type="CDD" id="cd17316">
    <property type="entry name" value="MFS_SV2_like"/>
    <property type="match status" value="1"/>
</dbReference>
<feature type="transmembrane region" description="Helical" evidence="6">
    <location>
        <begin position="330"/>
        <end position="349"/>
    </location>
</feature>
<dbReference type="SUPFAM" id="SSF103473">
    <property type="entry name" value="MFS general substrate transporter"/>
    <property type="match status" value="1"/>
</dbReference>
<dbReference type="PROSITE" id="PS50850">
    <property type="entry name" value="MFS"/>
    <property type="match status" value="1"/>
</dbReference>
<feature type="transmembrane region" description="Helical" evidence="6">
    <location>
        <begin position="63"/>
        <end position="84"/>
    </location>
</feature>
<dbReference type="InterPro" id="IPR036259">
    <property type="entry name" value="MFS_trans_sf"/>
</dbReference>
<feature type="domain" description="Major facilitator superfamily (MFS) profile" evidence="7">
    <location>
        <begin position="26"/>
        <end position="443"/>
    </location>
</feature>
<evidence type="ECO:0000256" key="6">
    <source>
        <dbReference type="SAM" id="Phobius"/>
    </source>
</evidence>
<dbReference type="OrthoDB" id="9787026at2"/>
<dbReference type="InterPro" id="IPR020846">
    <property type="entry name" value="MFS_dom"/>
</dbReference>
<keyword evidence="2" id="KW-0813">Transport</keyword>
<evidence type="ECO:0000313" key="8">
    <source>
        <dbReference type="EMBL" id="TQL88119.1"/>
    </source>
</evidence>
<dbReference type="PANTHER" id="PTHR23511:SF34">
    <property type="entry name" value="SYNAPTIC VESICLE GLYCOPROTEIN 2"/>
    <property type="match status" value="1"/>
</dbReference>
<evidence type="ECO:0000259" key="7">
    <source>
        <dbReference type="PROSITE" id="PS50850"/>
    </source>
</evidence>
<keyword evidence="5 6" id="KW-0472">Membrane</keyword>
<organism evidence="8 9">
    <name type="scientific">Actinoallomurus bryophytorum</name>
    <dbReference type="NCBI Taxonomy" id="1490222"/>
    <lineage>
        <taxon>Bacteria</taxon>
        <taxon>Bacillati</taxon>
        <taxon>Actinomycetota</taxon>
        <taxon>Actinomycetes</taxon>
        <taxon>Streptosporangiales</taxon>
        <taxon>Thermomonosporaceae</taxon>
        <taxon>Actinoallomurus</taxon>
    </lineage>
</organism>
<evidence type="ECO:0000256" key="1">
    <source>
        <dbReference type="ARBA" id="ARBA00004651"/>
    </source>
</evidence>
<feature type="transmembrane region" description="Helical" evidence="6">
    <location>
        <begin position="21"/>
        <end position="51"/>
    </location>
</feature>
<dbReference type="RefSeq" id="WP_141963912.1">
    <property type="nucleotide sequence ID" value="NZ_VFOZ01000003.1"/>
</dbReference>
<dbReference type="Proteomes" id="UP000316096">
    <property type="component" value="Unassembled WGS sequence"/>
</dbReference>